<dbReference type="PANTHER" id="PTHR45670">
    <property type="entry name" value="E3 UBIQUITIN-PROTEIN LIGASE TRIP12"/>
    <property type="match status" value="1"/>
</dbReference>
<feature type="non-terminal residue" evidence="4">
    <location>
        <position position="1"/>
    </location>
</feature>
<dbReference type="GO" id="GO:0016607">
    <property type="term" value="C:nuclear speck"/>
    <property type="evidence" value="ECO:0007669"/>
    <property type="project" value="TreeGrafter"/>
</dbReference>
<feature type="non-terminal residue" evidence="4">
    <location>
        <position position="194"/>
    </location>
</feature>
<evidence type="ECO:0000313" key="4">
    <source>
        <dbReference type="EMBL" id="GFD14785.1"/>
    </source>
</evidence>
<feature type="domain" description="HECT" evidence="3">
    <location>
        <begin position="87"/>
        <end position="194"/>
    </location>
</feature>
<evidence type="ECO:0000256" key="1">
    <source>
        <dbReference type="ARBA" id="ARBA00022679"/>
    </source>
</evidence>
<dbReference type="AlphaFoldDB" id="A0A699TV91"/>
<dbReference type="GO" id="GO:0000209">
    <property type="term" value="P:protein polyubiquitination"/>
    <property type="evidence" value="ECO:0007669"/>
    <property type="project" value="TreeGrafter"/>
</dbReference>
<keyword evidence="2" id="KW-0833">Ubl conjugation pathway</keyword>
<sequence length="194" mass="21945">RWQTGQENESRRQRDERPFLGRVQRQKVRISRSRILESAIKVMELYGNSSSVLEVEYFEEVGTGLGPTLEFYSTVSKEFSKKKTKLWRETRIIDVSFNPTFFRVGEASTTVTPSLGAVAAVDADLAKSLKILRKYVKAKERIDANDDLTSTQKAEKLDQIRINDAKIEDLALDFTLPGHPQIELLPNGAAINVT</sequence>
<proteinExistence type="predicted"/>
<protein>
    <submittedName>
        <fullName evidence="4">E3 ubiquitin-protein ligase UPL3-like</fullName>
    </submittedName>
</protein>
<gene>
    <name evidence="4" type="ORF">Tci_886754</name>
</gene>
<keyword evidence="1" id="KW-0808">Transferase</keyword>
<evidence type="ECO:0000259" key="3">
    <source>
        <dbReference type="Pfam" id="PF00632"/>
    </source>
</evidence>
<dbReference type="InterPro" id="IPR000569">
    <property type="entry name" value="HECT_dom"/>
</dbReference>
<dbReference type="GO" id="GO:0061630">
    <property type="term" value="F:ubiquitin protein ligase activity"/>
    <property type="evidence" value="ECO:0007669"/>
    <property type="project" value="InterPro"/>
</dbReference>
<dbReference type="SUPFAM" id="SSF56204">
    <property type="entry name" value="Hect, E3 ligase catalytic domain"/>
    <property type="match status" value="1"/>
</dbReference>
<dbReference type="PANTHER" id="PTHR45670:SF1">
    <property type="entry name" value="E3 UBIQUITIN-PROTEIN LIGASE HECTD1"/>
    <property type="match status" value="1"/>
</dbReference>
<evidence type="ECO:0000256" key="2">
    <source>
        <dbReference type="ARBA" id="ARBA00022786"/>
    </source>
</evidence>
<dbReference type="InterPro" id="IPR045322">
    <property type="entry name" value="HECTD1/TRIP12-like"/>
</dbReference>
<dbReference type="Gene3D" id="3.90.1750.10">
    <property type="entry name" value="Hect, E3 ligase catalytic domains"/>
    <property type="match status" value="1"/>
</dbReference>
<comment type="caution">
    <text evidence="4">The sequence shown here is derived from an EMBL/GenBank/DDBJ whole genome shotgun (WGS) entry which is preliminary data.</text>
</comment>
<organism evidence="4">
    <name type="scientific">Tanacetum cinerariifolium</name>
    <name type="common">Dalmatian daisy</name>
    <name type="synonym">Chrysanthemum cinerariifolium</name>
    <dbReference type="NCBI Taxonomy" id="118510"/>
    <lineage>
        <taxon>Eukaryota</taxon>
        <taxon>Viridiplantae</taxon>
        <taxon>Streptophyta</taxon>
        <taxon>Embryophyta</taxon>
        <taxon>Tracheophyta</taxon>
        <taxon>Spermatophyta</taxon>
        <taxon>Magnoliopsida</taxon>
        <taxon>eudicotyledons</taxon>
        <taxon>Gunneridae</taxon>
        <taxon>Pentapetalae</taxon>
        <taxon>asterids</taxon>
        <taxon>campanulids</taxon>
        <taxon>Asterales</taxon>
        <taxon>Asteraceae</taxon>
        <taxon>Asteroideae</taxon>
        <taxon>Anthemideae</taxon>
        <taxon>Anthemidinae</taxon>
        <taxon>Tanacetum</taxon>
    </lineage>
</organism>
<dbReference type="GO" id="GO:0043161">
    <property type="term" value="P:proteasome-mediated ubiquitin-dependent protein catabolic process"/>
    <property type="evidence" value="ECO:0007669"/>
    <property type="project" value="TreeGrafter"/>
</dbReference>
<dbReference type="Pfam" id="PF00632">
    <property type="entry name" value="HECT"/>
    <property type="match status" value="1"/>
</dbReference>
<dbReference type="EMBL" id="BKCJ011281852">
    <property type="protein sequence ID" value="GFD14785.1"/>
    <property type="molecule type" value="Genomic_DNA"/>
</dbReference>
<dbReference type="InterPro" id="IPR035983">
    <property type="entry name" value="Hect_E3_ubiquitin_ligase"/>
</dbReference>
<name>A0A699TV91_TANCI</name>
<accession>A0A699TV91</accession>
<reference evidence="4" key="1">
    <citation type="journal article" date="2019" name="Sci. Rep.">
        <title>Draft genome of Tanacetum cinerariifolium, the natural source of mosquito coil.</title>
        <authorList>
            <person name="Yamashiro T."/>
            <person name="Shiraishi A."/>
            <person name="Satake H."/>
            <person name="Nakayama K."/>
        </authorList>
    </citation>
    <scope>NUCLEOTIDE SEQUENCE</scope>
</reference>